<evidence type="ECO:0000256" key="1">
    <source>
        <dbReference type="ARBA" id="ARBA00004906"/>
    </source>
</evidence>
<dbReference type="InterPro" id="IPR000210">
    <property type="entry name" value="BTB/POZ_dom"/>
</dbReference>
<evidence type="ECO:0008006" key="9">
    <source>
        <dbReference type="Google" id="ProtNLM"/>
    </source>
</evidence>
<dbReference type="InterPro" id="IPR011333">
    <property type="entry name" value="SKP1/BTB/POZ_sf"/>
</dbReference>
<dbReference type="SMART" id="SM00225">
    <property type="entry name" value="BTB"/>
    <property type="match status" value="1"/>
</dbReference>
<dbReference type="InterPro" id="IPR043454">
    <property type="entry name" value="NPH3/RPT2-like"/>
</dbReference>
<feature type="domain" description="BTB" evidence="5">
    <location>
        <begin position="77"/>
        <end position="145"/>
    </location>
</feature>
<comment type="pathway">
    <text evidence="1">Protein modification; protein ubiquitination.</text>
</comment>
<evidence type="ECO:0000259" key="5">
    <source>
        <dbReference type="PROSITE" id="PS50097"/>
    </source>
</evidence>
<evidence type="ECO:0000256" key="2">
    <source>
        <dbReference type="ARBA" id="ARBA00022786"/>
    </source>
</evidence>
<dbReference type="AlphaFoldDB" id="A0ABC8U349"/>
<evidence type="ECO:0000313" key="7">
    <source>
        <dbReference type="EMBL" id="CAK9175730.1"/>
    </source>
</evidence>
<dbReference type="Pfam" id="PF00651">
    <property type="entry name" value="BTB"/>
    <property type="match status" value="1"/>
</dbReference>
<comment type="caution">
    <text evidence="7">The sequence shown here is derived from an EMBL/GenBank/DDBJ whole genome shotgun (WGS) entry which is preliminary data.</text>
</comment>
<dbReference type="InterPro" id="IPR027356">
    <property type="entry name" value="NPH3_dom"/>
</dbReference>
<dbReference type="SUPFAM" id="SSF54695">
    <property type="entry name" value="POZ domain"/>
    <property type="match status" value="1"/>
</dbReference>
<sequence>MDQYLAFSGVYASPLGPIKTSKVLKAGGEGALTTDLPFLMAGGFTALVFKSSSSLRSFIDWSSGLVKVWYVSSELATDVIINVGEVKFFLHKFPLLSKSNRLQKLVLMANEENPDEINLFDFPGGQKAFAICAKFCYGMTVTLNPYNVVATRCAAEYLEMTEVVERGNLIFKIEVYFNSGVFCSWKDSIIVLQTTKSLLPWSEDLKVVGRCIDSIASKTSVDPSNINWSYTYNRKLAAPDKIIECVVRLQEKDYVPKDWWVEDVCELDIDLYKRVMIAVKSKGRMDGNVIGEALKTYALRWLPDSVDALASEVHSRRNKSLVETIICLLPSDRSLGCSCSFLLKLLKVALLVGANDSSMEDLIESISLKLDEASVKDLLIPARSPQNTVYDVELVRCLVKRFLMHEKCSRDMDIVQKNDKGSSDFVLGHGSLLNVGKLIDAYLAEIAGDPNLATTSFIDLSLLIAESARPIHDGIYKAIDIYLKEHPSLTKAERKKLCTLMDVKKLTMDASMHAAQNECLPLRVVVQVLFFEQVRAAAGVQALNNGTSRSTTDIEQNFEKTMADDCQYLKKQLSQMKIKDEDIQKTGKLIKNGSKNRVNGAQLLPSRSRRIFDKLWVVGKGQGNGENRSSETSGSSQSPTSMIQGETKSSSLSSRNRRHSIS</sequence>
<reference evidence="7 8" key="1">
    <citation type="submission" date="2024-02" db="EMBL/GenBank/DDBJ databases">
        <authorList>
            <person name="Vignale AGUSTIN F."/>
            <person name="Sosa J E."/>
            <person name="Modenutti C."/>
        </authorList>
    </citation>
    <scope>NUCLEOTIDE SEQUENCE [LARGE SCALE GENOMIC DNA]</scope>
</reference>
<evidence type="ECO:0000313" key="8">
    <source>
        <dbReference type="Proteomes" id="UP001642360"/>
    </source>
</evidence>
<proteinExistence type="inferred from homology"/>
<gene>
    <name evidence="7" type="ORF">ILEXP_LOCUS45541</name>
</gene>
<feature type="region of interest" description="Disordered" evidence="4">
    <location>
        <begin position="622"/>
        <end position="662"/>
    </location>
</feature>
<dbReference type="Gene3D" id="3.30.710.10">
    <property type="entry name" value="Potassium Channel Kv1.1, Chain A"/>
    <property type="match status" value="1"/>
</dbReference>
<dbReference type="PROSITE" id="PS51649">
    <property type="entry name" value="NPH3"/>
    <property type="match status" value="1"/>
</dbReference>
<dbReference type="EMBL" id="CAUOFW020006691">
    <property type="protein sequence ID" value="CAK9175730.1"/>
    <property type="molecule type" value="Genomic_DNA"/>
</dbReference>
<evidence type="ECO:0000259" key="6">
    <source>
        <dbReference type="PROSITE" id="PS51649"/>
    </source>
</evidence>
<keyword evidence="2" id="KW-0833">Ubl conjugation pathway</keyword>
<feature type="compositionally biased region" description="Low complexity" evidence="4">
    <location>
        <begin position="630"/>
        <end position="641"/>
    </location>
</feature>
<accession>A0ABC8U349</accession>
<protein>
    <recommendedName>
        <fullName evidence="9">Phototropic-responsive NPH3 family protein</fullName>
    </recommendedName>
</protein>
<dbReference type="Proteomes" id="UP001642360">
    <property type="component" value="Unassembled WGS sequence"/>
</dbReference>
<name>A0ABC8U349_9AQUA</name>
<dbReference type="PROSITE" id="PS50097">
    <property type="entry name" value="BTB"/>
    <property type="match status" value="1"/>
</dbReference>
<evidence type="ECO:0000256" key="3">
    <source>
        <dbReference type="PROSITE-ProRule" id="PRU00982"/>
    </source>
</evidence>
<organism evidence="7 8">
    <name type="scientific">Ilex paraguariensis</name>
    <name type="common">yerba mate</name>
    <dbReference type="NCBI Taxonomy" id="185542"/>
    <lineage>
        <taxon>Eukaryota</taxon>
        <taxon>Viridiplantae</taxon>
        <taxon>Streptophyta</taxon>
        <taxon>Embryophyta</taxon>
        <taxon>Tracheophyta</taxon>
        <taxon>Spermatophyta</taxon>
        <taxon>Magnoliopsida</taxon>
        <taxon>eudicotyledons</taxon>
        <taxon>Gunneridae</taxon>
        <taxon>Pentapetalae</taxon>
        <taxon>asterids</taxon>
        <taxon>campanulids</taxon>
        <taxon>Aquifoliales</taxon>
        <taxon>Aquifoliaceae</taxon>
        <taxon>Ilex</taxon>
    </lineage>
</organism>
<keyword evidence="8" id="KW-1185">Reference proteome</keyword>
<feature type="domain" description="NPH3" evidence="6">
    <location>
        <begin position="258"/>
        <end position="535"/>
    </location>
</feature>
<evidence type="ECO:0000256" key="4">
    <source>
        <dbReference type="SAM" id="MobiDB-lite"/>
    </source>
</evidence>
<comment type="similarity">
    <text evidence="3">Belongs to the NPH3 family.</text>
</comment>
<dbReference type="Pfam" id="PF03000">
    <property type="entry name" value="NPH3"/>
    <property type="match status" value="1"/>
</dbReference>
<dbReference type="PANTHER" id="PTHR32370">
    <property type="entry name" value="OS12G0117600 PROTEIN"/>
    <property type="match status" value="1"/>
</dbReference>